<dbReference type="Gene3D" id="1.50.10.150">
    <property type="entry name" value="Voltage-dependent anion channel"/>
    <property type="match status" value="1"/>
</dbReference>
<dbReference type="InterPro" id="IPR004695">
    <property type="entry name" value="SLAC1/Mae1/Ssu1/TehA"/>
</dbReference>
<feature type="transmembrane region" description="Helical" evidence="5">
    <location>
        <begin position="304"/>
        <end position="324"/>
    </location>
</feature>
<dbReference type="InterPro" id="IPR052951">
    <property type="entry name" value="Tellurite_res_ion_channel"/>
</dbReference>
<evidence type="ECO:0000256" key="5">
    <source>
        <dbReference type="SAM" id="Phobius"/>
    </source>
</evidence>
<name>A0A7Y8GZP6_9BURK</name>
<gene>
    <name evidence="6" type="ORF">F3K02_16850</name>
</gene>
<organism evidence="6 7">
    <name type="scientific">Hydrogenophaga aromaticivorans</name>
    <dbReference type="NCBI Taxonomy" id="2610898"/>
    <lineage>
        <taxon>Bacteria</taxon>
        <taxon>Pseudomonadati</taxon>
        <taxon>Pseudomonadota</taxon>
        <taxon>Betaproteobacteria</taxon>
        <taxon>Burkholderiales</taxon>
        <taxon>Comamonadaceae</taxon>
        <taxon>Hydrogenophaga</taxon>
    </lineage>
</organism>
<keyword evidence="2 5" id="KW-0812">Transmembrane</keyword>
<evidence type="ECO:0000313" key="7">
    <source>
        <dbReference type="Proteomes" id="UP000545507"/>
    </source>
</evidence>
<proteinExistence type="predicted"/>
<dbReference type="PANTHER" id="PTHR37955">
    <property type="entry name" value="TELLURITE RESISTANCE PROTEIN TEHA"/>
    <property type="match status" value="1"/>
</dbReference>
<accession>A0A7Y8GZP6</accession>
<dbReference type="CDD" id="cd09323">
    <property type="entry name" value="TDT_SLAC1_like"/>
    <property type="match status" value="1"/>
</dbReference>
<protein>
    <submittedName>
        <fullName evidence="6">C4-dicarboxylate ABC transporter</fullName>
    </submittedName>
</protein>
<dbReference type="InterPro" id="IPR038665">
    <property type="entry name" value="Voltage-dep_anion_channel_sf"/>
</dbReference>
<dbReference type="AlphaFoldDB" id="A0A7Y8GZP6"/>
<evidence type="ECO:0000256" key="2">
    <source>
        <dbReference type="ARBA" id="ARBA00022692"/>
    </source>
</evidence>
<dbReference type="PANTHER" id="PTHR37955:SF1">
    <property type="entry name" value="DEP DOMAIN-CONTAINING PROTEIN"/>
    <property type="match status" value="1"/>
</dbReference>
<sequence>MSSPTPLKFLMPGWFALVMGLCGLALAWHRAHGVLGDMASGVALVIGALALLVFLVLLVASLLRISRYPAALAEDLKHPVRHAFVAAFPVSLLLLATVGVALGGAEGGLAPLWRVLWWAGSLSQLWATLWVLSRWISPAAAAQPGQGPGNTGLWPSVTPVLLIPVVGNVLAPLAGLPLGIDGWSAAQMGIGVFFWPVVLTLVLARRLAHSPLPERVLPAWFITIAPPAVIGLVLIQMQAPVAAVQALWGVALFFVLWLLPVVRRIAGQPFGVPFWALSFPFAAFTTLTLRLAELQPDSAWHGVLQNAGVLLLASTTMIVLWLSFATVRGLREGSLLAPEPVANIIPVST</sequence>
<feature type="transmembrane region" description="Helical" evidence="5">
    <location>
        <begin position="274"/>
        <end position="292"/>
    </location>
</feature>
<feature type="transmembrane region" description="Helical" evidence="5">
    <location>
        <begin position="216"/>
        <end position="235"/>
    </location>
</feature>
<evidence type="ECO:0000256" key="1">
    <source>
        <dbReference type="ARBA" id="ARBA00004141"/>
    </source>
</evidence>
<dbReference type="EMBL" id="VYGV01000016">
    <property type="protein sequence ID" value="NWF46908.1"/>
    <property type="molecule type" value="Genomic_DNA"/>
</dbReference>
<dbReference type="GO" id="GO:0005886">
    <property type="term" value="C:plasma membrane"/>
    <property type="evidence" value="ECO:0007669"/>
    <property type="project" value="TreeGrafter"/>
</dbReference>
<feature type="transmembrane region" description="Helical" evidence="5">
    <location>
        <begin position="153"/>
        <end position="173"/>
    </location>
</feature>
<evidence type="ECO:0000313" key="6">
    <source>
        <dbReference type="EMBL" id="NWF46908.1"/>
    </source>
</evidence>
<evidence type="ECO:0000256" key="4">
    <source>
        <dbReference type="ARBA" id="ARBA00023136"/>
    </source>
</evidence>
<feature type="transmembrane region" description="Helical" evidence="5">
    <location>
        <begin position="43"/>
        <end position="63"/>
    </location>
</feature>
<keyword evidence="3 5" id="KW-1133">Transmembrane helix</keyword>
<dbReference type="Pfam" id="PF03595">
    <property type="entry name" value="SLAC1"/>
    <property type="match status" value="1"/>
</dbReference>
<feature type="transmembrane region" description="Helical" evidence="5">
    <location>
        <begin position="115"/>
        <end position="132"/>
    </location>
</feature>
<keyword evidence="4 5" id="KW-0472">Membrane</keyword>
<evidence type="ECO:0000256" key="3">
    <source>
        <dbReference type="ARBA" id="ARBA00022989"/>
    </source>
</evidence>
<dbReference type="Proteomes" id="UP000545507">
    <property type="component" value="Unassembled WGS sequence"/>
</dbReference>
<dbReference type="GO" id="GO:0046583">
    <property type="term" value="F:monoatomic cation efflux transmembrane transporter activity"/>
    <property type="evidence" value="ECO:0007669"/>
    <property type="project" value="TreeGrafter"/>
</dbReference>
<feature type="transmembrane region" description="Helical" evidence="5">
    <location>
        <begin position="83"/>
        <end position="103"/>
    </location>
</feature>
<feature type="transmembrane region" description="Helical" evidence="5">
    <location>
        <begin position="241"/>
        <end position="262"/>
    </location>
</feature>
<reference evidence="6 7" key="1">
    <citation type="submission" date="2019-09" db="EMBL/GenBank/DDBJ databases">
        <title>Hydrogenophaga aromatica sp. nov., isolated from a para-xylene-degrading enrichment culture.</title>
        <authorList>
            <person name="Tancsics A."/>
            <person name="Banerjee S."/>
        </authorList>
    </citation>
    <scope>NUCLEOTIDE SEQUENCE [LARGE SCALE GENOMIC DNA]</scope>
    <source>
        <strain evidence="6 7">D2P1</strain>
    </source>
</reference>
<feature type="transmembrane region" description="Helical" evidence="5">
    <location>
        <begin position="185"/>
        <end position="204"/>
    </location>
</feature>
<comment type="subcellular location">
    <subcellularLocation>
        <location evidence="1">Membrane</location>
        <topology evidence="1">Multi-pass membrane protein</topology>
    </subcellularLocation>
</comment>
<keyword evidence="7" id="KW-1185">Reference proteome</keyword>
<dbReference type="RefSeq" id="WP_177136819.1">
    <property type="nucleotide sequence ID" value="NZ_VYGV01000016.1"/>
</dbReference>
<comment type="caution">
    <text evidence="6">The sequence shown here is derived from an EMBL/GenBank/DDBJ whole genome shotgun (WGS) entry which is preliminary data.</text>
</comment>